<sequence>MTRFVPHPRLLGSPRHRPWPRWPEPARPVRADRPPTAAQVVVVGAGPAGLAVTAALWHVGVRDVVLLDRDGRPAGRFLDRVDRLEQRVLRSPYEHHPGVEGYRDCELRDFARVHWGVLTAVERGEVRMSQAGHRSVVPVDVFEAYCRHTAELHHVPDRLWPAEVRALEVGEDRVAVRAEGFDLDARYVVLCQGEERRAAPAGWWTGDRPARVGYWDEPVPADARRVVVVGAGLTAAHVIHNALARGGEVDWVLRAESERYQCSDVNASFFRAEGRARFDGVPWERRLALMARERRASVMFEFRPILAEAEANGRLRVHRGRPVGSVDAGAVVLGDGRRLAGDHVVLALGTVPSIGTGLLPDRLVGARDGWPDLDERTLAYRRAPRVFAAGAAACMVLGPAARNIDGHRVASARIVATVAARLRAEVAAHV</sequence>
<dbReference type="GO" id="GO:0071949">
    <property type="term" value="F:FAD binding"/>
    <property type="evidence" value="ECO:0007669"/>
    <property type="project" value="InterPro"/>
</dbReference>
<dbReference type="STRING" id="1912961.BU204_31880"/>
<accession>A0A1Q8C7K2</accession>
<dbReference type="OrthoDB" id="9778740at2"/>
<dbReference type="InterPro" id="IPR036188">
    <property type="entry name" value="FAD/NAD-bd_sf"/>
</dbReference>
<dbReference type="PANTHER" id="PTHR38663:SF1">
    <property type="entry name" value="L-ORNITHINE N(5)-MONOOXYGENASE"/>
    <property type="match status" value="1"/>
</dbReference>
<dbReference type="InterPro" id="IPR002938">
    <property type="entry name" value="FAD-bd"/>
</dbReference>
<dbReference type="Pfam" id="PF01494">
    <property type="entry name" value="FAD_binding_3"/>
    <property type="match status" value="1"/>
</dbReference>
<dbReference type="RefSeq" id="WP_075129511.1">
    <property type="nucleotide sequence ID" value="NZ_MSIE01000077.1"/>
</dbReference>
<reference evidence="2 3" key="1">
    <citation type="submission" date="2016-12" db="EMBL/GenBank/DDBJ databases">
        <title>The draft genome sequence of Actinophytocola sp. 11-183.</title>
        <authorList>
            <person name="Wang W."/>
            <person name="Yuan L."/>
        </authorList>
    </citation>
    <scope>NUCLEOTIDE SEQUENCE [LARGE SCALE GENOMIC DNA]</scope>
    <source>
        <strain evidence="2 3">11-183</strain>
    </source>
</reference>
<dbReference type="EMBL" id="MSIE01000077">
    <property type="protein sequence ID" value="OLF10318.1"/>
    <property type="molecule type" value="Genomic_DNA"/>
</dbReference>
<dbReference type="Proteomes" id="UP000185596">
    <property type="component" value="Unassembled WGS sequence"/>
</dbReference>
<organism evidence="2 3">
    <name type="scientific">Actinophytocola xanthii</name>
    <dbReference type="NCBI Taxonomy" id="1912961"/>
    <lineage>
        <taxon>Bacteria</taxon>
        <taxon>Bacillati</taxon>
        <taxon>Actinomycetota</taxon>
        <taxon>Actinomycetes</taxon>
        <taxon>Pseudonocardiales</taxon>
        <taxon>Pseudonocardiaceae</taxon>
    </lineage>
</organism>
<dbReference type="PRINTS" id="PR00420">
    <property type="entry name" value="RNGMNOXGNASE"/>
</dbReference>
<keyword evidence="3" id="KW-1185">Reference proteome</keyword>
<feature type="domain" description="FAD-binding" evidence="1">
    <location>
        <begin position="38"/>
        <end position="194"/>
    </location>
</feature>
<dbReference type="PANTHER" id="PTHR38663">
    <property type="match status" value="1"/>
</dbReference>
<name>A0A1Q8C7K2_9PSEU</name>
<protein>
    <recommendedName>
        <fullName evidence="1">FAD-binding domain-containing protein</fullName>
    </recommendedName>
</protein>
<dbReference type="Gene3D" id="3.50.50.60">
    <property type="entry name" value="FAD/NAD(P)-binding domain"/>
    <property type="match status" value="2"/>
</dbReference>
<evidence type="ECO:0000259" key="1">
    <source>
        <dbReference type="Pfam" id="PF01494"/>
    </source>
</evidence>
<proteinExistence type="predicted"/>
<evidence type="ECO:0000313" key="3">
    <source>
        <dbReference type="Proteomes" id="UP000185596"/>
    </source>
</evidence>
<dbReference type="AlphaFoldDB" id="A0A1Q8C7K2"/>
<gene>
    <name evidence="2" type="ORF">BU204_31880</name>
</gene>
<evidence type="ECO:0000313" key="2">
    <source>
        <dbReference type="EMBL" id="OLF10318.1"/>
    </source>
</evidence>
<dbReference type="SUPFAM" id="SSF51905">
    <property type="entry name" value="FAD/NAD(P)-binding domain"/>
    <property type="match status" value="1"/>
</dbReference>
<comment type="caution">
    <text evidence="2">The sequence shown here is derived from an EMBL/GenBank/DDBJ whole genome shotgun (WGS) entry which is preliminary data.</text>
</comment>